<gene>
    <name evidence="10" type="ORF">HGRIS_002215</name>
</gene>
<evidence type="ECO:0000256" key="1">
    <source>
        <dbReference type="ARBA" id="ARBA00004141"/>
    </source>
</evidence>
<evidence type="ECO:0000256" key="6">
    <source>
        <dbReference type="ARBA" id="ARBA00023136"/>
    </source>
</evidence>
<name>A0ABR3JJV0_9AGAR</name>
<evidence type="ECO:0000259" key="9">
    <source>
        <dbReference type="SMART" id="SM01320"/>
    </source>
</evidence>
<evidence type="ECO:0000313" key="10">
    <source>
        <dbReference type="EMBL" id="KAL0956043.1"/>
    </source>
</evidence>
<evidence type="ECO:0000256" key="8">
    <source>
        <dbReference type="SAM" id="Phobius"/>
    </source>
</evidence>
<dbReference type="Pfam" id="PF06011">
    <property type="entry name" value="TRP"/>
    <property type="match status" value="1"/>
</dbReference>
<feature type="transmembrane region" description="Helical" evidence="8">
    <location>
        <begin position="409"/>
        <end position="438"/>
    </location>
</feature>
<evidence type="ECO:0000256" key="7">
    <source>
        <dbReference type="SAM" id="MobiDB-lite"/>
    </source>
</evidence>
<feature type="region of interest" description="Disordered" evidence="7">
    <location>
        <begin position="670"/>
        <end position="847"/>
    </location>
</feature>
<dbReference type="PANTHER" id="PTHR31145:SF2">
    <property type="entry name" value="FLAVIN CARRIER PROTEIN 2"/>
    <property type="match status" value="1"/>
</dbReference>
<feature type="transmembrane region" description="Helical" evidence="8">
    <location>
        <begin position="459"/>
        <end position="483"/>
    </location>
</feature>
<dbReference type="PANTHER" id="PTHR31145">
    <property type="entry name" value="INTEGRAL MEMBRANE PROTEIN (AFU_ORTHOLOGUE AFUA_7G01610)"/>
    <property type="match status" value="1"/>
</dbReference>
<feature type="transmembrane region" description="Helical" evidence="8">
    <location>
        <begin position="49"/>
        <end position="70"/>
    </location>
</feature>
<accession>A0ABR3JJV0</accession>
<keyword evidence="5 8" id="KW-1133">Transmembrane helix</keyword>
<feature type="compositionally biased region" description="Polar residues" evidence="7">
    <location>
        <begin position="796"/>
        <end position="813"/>
    </location>
</feature>
<dbReference type="InterPro" id="IPR032800">
    <property type="entry name" value="TRP_N"/>
</dbReference>
<feature type="compositionally biased region" description="Polar residues" evidence="7">
    <location>
        <begin position="693"/>
        <end position="703"/>
    </location>
</feature>
<feature type="transmembrane region" description="Helical" evidence="8">
    <location>
        <begin position="604"/>
        <end position="622"/>
    </location>
</feature>
<feature type="transmembrane region" description="Helical" evidence="8">
    <location>
        <begin position="489"/>
        <end position="508"/>
    </location>
</feature>
<dbReference type="Proteomes" id="UP001556367">
    <property type="component" value="Unassembled WGS sequence"/>
</dbReference>
<feature type="transmembrane region" description="Helical" evidence="8">
    <location>
        <begin position="573"/>
        <end position="592"/>
    </location>
</feature>
<keyword evidence="6 8" id="KW-0472">Membrane</keyword>
<dbReference type="InterPro" id="IPR040241">
    <property type="entry name" value="TRP_Flc/Pkd2-like"/>
</dbReference>
<proteinExistence type="inferred from homology"/>
<protein>
    <recommendedName>
        <fullName evidence="9">ML-like domain-containing protein</fullName>
    </recommendedName>
</protein>
<feature type="compositionally biased region" description="Polar residues" evidence="7">
    <location>
        <begin position="674"/>
        <end position="683"/>
    </location>
</feature>
<evidence type="ECO:0000256" key="3">
    <source>
        <dbReference type="ARBA" id="ARBA00022692"/>
    </source>
</evidence>
<keyword evidence="3 8" id="KW-0812">Transmembrane</keyword>
<feature type="transmembrane region" description="Helical" evidence="8">
    <location>
        <begin position="249"/>
        <end position="269"/>
    </location>
</feature>
<comment type="similarity">
    <text evidence="2">Belongs to the transient receptor potential (TRP) ion channel family.</text>
</comment>
<reference evidence="11" key="1">
    <citation type="submission" date="2024-06" db="EMBL/GenBank/DDBJ databases">
        <title>Multi-omics analyses provide insights into the biosynthesis of the anticancer antibiotic pleurotin in Hohenbuehelia grisea.</title>
        <authorList>
            <person name="Weaver J.A."/>
            <person name="Alberti F."/>
        </authorList>
    </citation>
    <scope>NUCLEOTIDE SEQUENCE [LARGE SCALE GENOMIC DNA]</scope>
    <source>
        <strain evidence="11">T-177</strain>
    </source>
</reference>
<dbReference type="EMBL" id="JASNQZ010000006">
    <property type="protein sequence ID" value="KAL0956043.1"/>
    <property type="molecule type" value="Genomic_DNA"/>
</dbReference>
<dbReference type="InterPro" id="IPR010308">
    <property type="entry name" value="TRP_C"/>
</dbReference>
<evidence type="ECO:0000256" key="2">
    <source>
        <dbReference type="ARBA" id="ARBA00010642"/>
    </source>
</evidence>
<feature type="transmembrane region" description="Helical" evidence="8">
    <location>
        <begin position="634"/>
        <end position="658"/>
    </location>
</feature>
<feature type="compositionally biased region" description="Low complexity" evidence="7">
    <location>
        <begin position="817"/>
        <end position="830"/>
    </location>
</feature>
<feature type="transmembrane region" description="Helical" evidence="8">
    <location>
        <begin position="547"/>
        <end position="567"/>
    </location>
</feature>
<sequence>MMTMRLPCLLNKIHVYKNNTTTASQAYAPLFFIYHHHRIHPSPTMPALAWLRVLPLLALTLCFPSFVAALRDDKLFTSSVTYCEPPETLLIQHFYVAYHARNHSISFNISAASVEPNVSVSANLYLNVYGMNPVNVTIDLCSLFDGALCPLPMYNFTGADSLVLPEKLGVASQIPGIAYKMPDLEAFAQLSLVEVGTGSVKACVQATLTNGWSTHQVAVEWAVAAIALFALISALWQSASPNSLAPFRLLDLFYLYQAIATTSLLSINYPSVYRSFTLNFAWAMGLITSSSSSLQTSIDRMRHLTGGKMADTSAGSSIGLINRKLSPYNFPGNRLAIPSQNFLSDGFDTQPLANFLASPNLPEINTSKLHLLAADADAGVATVTTASPNVLQAGVPIFTNSLHIGTANAFMTVFLICLILLAIVVALIGIGYAALSLVNRRKWWSPERRRRFHSAYTPLAKSWVLRIVLIIFSPLMIFAMYQWTLKDSWLSIFIAVVTFLSLLAYVSYISQLVFRFARHNSPSALYSDDQLAVAHGPLFSQYRPQRFYFGTSLLVAAFLRAIVIAAAHGHGQTQAILLVVIEAFVLISRLVLRPHHTRGADVFSSYLAITRLVGTGLLLAFVESLNVKAIPRVVIGVIAAVIFSVAVIVTFINIVLHVGIQRLWQRRKTDETRSLTSSTTDTGSVDREKKGDYTTTVMSTSADQLMRPGAPTPDQSSPLSSSSETAHYLQPLASSTPSSSAGLSTVPSSWQSSAFNSVGSPTPGSIPDSHYSGSTTLGSVLPRRWSFQPSSPPVSTPGSESGWASMSASTSPSAGYMSPMSQSPGSPSPMAINSVRPGVHPSAQHGQ</sequence>
<feature type="compositionally biased region" description="Polar residues" evidence="7">
    <location>
        <begin position="746"/>
        <end position="763"/>
    </location>
</feature>
<organism evidence="10 11">
    <name type="scientific">Hohenbuehelia grisea</name>
    <dbReference type="NCBI Taxonomy" id="104357"/>
    <lineage>
        <taxon>Eukaryota</taxon>
        <taxon>Fungi</taxon>
        <taxon>Dikarya</taxon>
        <taxon>Basidiomycota</taxon>
        <taxon>Agaricomycotina</taxon>
        <taxon>Agaricomycetes</taxon>
        <taxon>Agaricomycetidae</taxon>
        <taxon>Agaricales</taxon>
        <taxon>Pleurotineae</taxon>
        <taxon>Pleurotaceae</taxon>
        <taxon>Hohenbuehelia</taxon>
    </lineage>
</organism>
<dbReference type="SMART" id="SM01320">
    <property type="entry name" value="TRP_N"/>
    <property type="match status" value="1"/>
</dbReference>
<keyword evidence="4" id="KW-0732">Signal</keyword>
<comment type="subcellular location">
    <subcellularLocation>
        <location evidence="1">Membrane</location>
        <topology evidence="1">Multi-pass membrane protein</topology>
    </subcellularLocation>
</comment>
<keyword evidence="11" id="KW-1185">Reference proteome</keyword>
<evidence type="ECO:0000256" key="5">
    <source>
        <dbReference type="ARBA" id="ARBA00022989"/>
    </source>
</evidence>
<feature type="compositionally biased region" description="Low complexity" evidence="7">
    <location>
        <begin position="731"/>
        <end position="745"/>
    </location>
</feature>
<feature type="domain" description="ML-like" evidence="9">
    <location>
        <begin position="73"/>
        <end position="215"/>
    </location>
</feature>
<evidence type="ECO:0000256" key="4">
    <source>
        <dbReference type="ARBA" id="ARBA00022729"/>
    </source>
</evidence>
<comment type="caution">
    <text evidence="10">The sequence shown here is derived from an EMBL/GenBank/DDBJ whole genome shotgun (WGS) entry which is preliminary data.</text>
</comment>
<feature type="transmembrane region" description="Helical" evidence="8">
    <location>
        <begin position="217"/>
        <end position="237"/>
    </location>
</feature>
<dbReference type="Pfam" id="PF14558">
    <property type="entry name" value="TRP_N"/>
    <property type="match status" value="1"/>
</dbReference>
<evidence type="ECO:0000313" key="11">
    <source>
        <dbReference type="Proteomes" id="UP001556367"/>
    </source>
</evidence>